<dbReference type="EMBL" id="NFZW01000001">
    <property type="protein sequence ID" value="RFA39590.1"/>
    <property type="molecule type" value="Genomic_DNA"/>
</dbReference>
<dbReference type="InterPro" id="IPR047324">
    <property type="entry name" value="LbH_gamma_CA-like"/>
</dbReference>
<dbReference type="CDD" id="cd04645">
    <property type="entry name" value="LbH_gamma_CA_like"/>
    <property type="match status" value="1"/>
</dbReference>
<dbReference type="Proteomes" id="UP000256763">
    <property type="component" value="Unassembled WGS sequence"/>
</dbReference>
<evidence type="ECO:0000313" key="1">
    <source>
        <dbReference type="EMBL" id="RFA39590.1"/>
    </source>
</evidence>
<dbReference type="PANTHER" id="PTHR13061">
    <property type="entry name" value="DYNACTIN SUBUNIT P25"/>
    <property type="match status" value="1"/>
</dbReference>
<evidence type="ECO:0000313" key="2">
    <source>
        <dbReference type="Proteomes" id="UP000256763"/>
    </source>
</evidence>
<dbReference type="OrthoDB" id="9803036at2"/>
<keyword evidence="2" id="KW-1185">Reference proteome</keyword>
<dbReference type="Gene3D" id="2.160.10.10">
    <property type="entry name" value="Hexapeptide repeat proteins"/>
    <property type="match status" value="1"/>
</dbReference>
<protein>
    <submittedName>
        <fullName evidence="1">Gamma carbonic anhydrase family protein</fullName>
    </submittedName>
</protein>
<dbReference type="RefSeq" id="WP_116300440.1">
    <property type="nucleotide sequence ID" value="NZ_NFZV01000001.1"/>
</dbReference>
<name>A0A3E0X415_9GAMM</name>
<dbReference type="InterPro" id="IPR050484">
    <property type="entry name" value="Transf_Hexapept/Carb_Anhydrase"/>
</dbReference>
<reference evidence="2" key="1">
    <citation type="submission" date="2017-05" db="EMBL/GenBank/DDBJ databases">
        <authorList>
            <person name="Sharma S."/>
            <person name="Sidhu C."/>
            <person name="Pinnaka A.K."/>
        </authorList>
    </citation>
    <scope>NUCLEOTIDE SEQUENCE [LARGE SCALE GENOMIC DNA]</scope>
    <source>
        <strain evidence="2">AK93</strain>
    </source>
</reference>
<dbReference type="SUPFAM" id="SSF51161">
    <property type="entry name" value="Trimeric LpxA-like enzymes"/>
    <property type="match status" value="1"/>
</dbReference>
<dbReference type="InterPro" id="IPR011004">
    <property type="entry name" value="Trimer_LpxA-like_sf"/>
</dbReference>
<dbReference type="AlphaFoldDB" id="A0A3E0X415"/>
<gene>
    <name evidence="1" type="ORF">CAL65_02195</name>
</gene>
<sequence length="176" mass="18942">MIRDFERARPHIADTAYIDDSALVIGDVTIGEDASVWPTSVLRGDVNSITVGDRTNIQDGTVIHVTHDGPYSPGGIATIIGAGVTVGHRAVLHACTVEDYCLIGMGAIIMDGVLIQREVMVAAGSLVPPGKELESGYLYVGSPAKRLRALTAAEREQLHYSAEHYVKLKNRYSHAF</sequence>
<organism evidence="1 2">
    <name type="scientific">Alkalilimnicola ehrlichii</name>
    <dbReference type="NCBI Taxonomy" id="351052"/>
    <lineage>
        <taxon>Bacteria</taxon>
        <taxon>Pseudomonadati</taxon>
        <taxon>Pseudomonadota</taxon>
        <taxon>Gammaproteobacteria</taxon>
        <taxon>Chromatiales</taxon>
        <taxon>Ectothiorhodospiraceae</taxon>
        <taxon>Alkalilimnicola</taxon>
    </lineage>
</organism>
<comment type="caution">
    <text evidence="1">The sequence shown here is derived from an EMBL/GenBank/DDBJ whole genome shotgun (WGS) entry which is preliminary data.</text>
</comment>
<proteinExistence type="predicted"/>
<dbReference type="PANTHER" id="PTHR13061:SF56">
    <property type="entry name" value="PROTEIN YRDA"/>
    <property type="match status" value="1"/>
</dbReference>
<accession>A0A3E0X415</accession>